<evidence type="ECO:0000313" key="1">
    <source>
        <dbReference type="EMBL" id="JAE34756.1"/>
    </source>
</evidence>
<dbReference type="AlphaFoldDB" id="A0A0A9HIR0"/>
<proteinExistence type="predicted"/>
<dbReference type="EMBL" id="GBRH01163140">
    <property type="protein sequence ID" value="JAE34756.1"/>
    <property type="molecule type" value="Transcribed_RNA"/>
</dbReference>
<sequence length="34" mass="4001">MVTIIFVLQMLDPQFLWYVTGTCFSVQYQTNAEL</sequence>
<protein>
    <submittedName>
        <fullName evidence="1">Uncharacterized protein</fullName>
    </submittedName>
</protein>
<organism evidence="1">
    <name type="scientific">Arundo donax</name>
    <name type="common">Giant reed</name>
    <name type="synonym">Donax arundinaceus</name>
    <dbReference type="NCBI Taxonomy" id="35708"/>
    <lineage>
        <taxon>Eukaryota</taxon>
        <taxon>Viridiplantae</taxon>
        <taxon>Streptophyta</taxon>
        <taxon>Embryophyta</taxon>
        <taxon>Tracheophyta</taxon>
        <taxon>Spermatophyta</taxon>
        <taxon>Magnoliopsida</taxon>
        <taxon>Liliopsida</taxon>
        <taxon>Poales</taxon>
        <taxon>Poaceae</taxon>
        <taxon>PACMAD clade</taxon>
        <taxon>Arundinoideae</taxon>
        <taxon>Arundineae</taxon>
        <taxon>Arundo</taxon>
    </lineage>
</organism>
<reference evidence="1" key="1">
    <citation type="submission" date="2014-09" db="EMBL/GenBank/DDBJ databases">
        <authorList>
            <person name="Magalhaes I.L.F."/>
            <person name="Oliveira U."/>
            <person name="Santos F.R."/>
            <person name="Vidigal T.H.D.A."/>
            <person name="Brescovit A.D."/>
            <person name="Santos A.J."/>
        </authorList>
    </citation>
    <scope>NUCLEOTIDE SEQUENCE</scope>
    <source>
        <tissue evidence="1">Shoot tissue taken approximately 20 cm above the soil surface</tissue>
    </source>
</reference>
<accession>A0A0A9HIR0</accession>
<name>A0A0A9HIR0_ARUDO</name>
<reference evidence="1" key="2">
    <citation type="journal article" date="2015" name="Data Brief">
        <title>Shoot transcriptome of the giant reed, Arundo donax.</title>
        <authorList>
            <person name="Barrero R.A."/>
            <person name="Guerrero F.D."/>
            <person name="Moolhuijzen P."/>
            <person name="Goolsby J.A."/>
            <person name="Tidwell J."/>
            <person name="Bellgard S.E."/>
            <person name="Bellgard M.I."/>
        </authorList>
    </citation>
    <scope>NUCLEOTIDE SEQUENCE</scope>
    <source>
        <tissue evidence="1">Shoot tissue taken approximately 20 cm above the soil surface</tissue>
    </source>
</reference>